<keyword evidence="3" id="KW-0540">Nuclease</keyword>
<feature type="active site" description="Nucleophile" evidence="9">
    <location>
        <position position="3"/>
    </location>
</feature>
<dbReference type="Gene3D" id="3.30.870.10">
    <property type="entry name" value="Endonuclease Chain A"/>
    <property type="match status" value="2"/>
</dbReference>
<dbReference type="GO" id="GO:0017005">
    <property type="term" value="F:3'-tyrosyl-DNA phosphodiesterase activity"/>
    <property type="evidence" value="ECO:0007669"/>
    <property type="project" value="TreeGrafter"/>
</dbReference>
<dbReference type="AlphaFoldDB" id="A0AAF0EPR7"/>
<dbReference type="GO" id="GO:0004527">
    <property type="term" value="F:exonuclease activity"/>
    <property type="evidence" value="ECO:0007669"/>
    <property type="project" value="UniProtKB-KW"/>
</dbReference>
<feature type="binding site" evidence="10">
    <location>
        <position position="219"/>
    </location>
    <ligand>
        <name>substrate</name>
    </ligand>
</feature>
<dbReference type="SUPFAM" id="SSF56024">
    <property type="entry name" value="Phospholipase D/nuclease"/>
    <property type="match status" value="2"/>
</dbReference>
<evidence type="ECO:0008006" key="14">
    <source>
        <dbReference type="Google" id="ProtNLM"/>
    </source>
</evidence>
<accession>A0AAF0EPR7</accession>
<keyword evidence="5" id="KW-0378">Hydrolase</keyword>
<evidence type="ECO:0000256" key="5">
    <source>
        <dbReference type="ARBA" id="ARBA00022801"/>
    </source>
</evidence>
<feature type="active site" description="Proton donor/acceptor" evidence="9">
    <location>
        <position position="217"/>
    </location>
</feature>
<proteinExistence type="inferred from homology"/>
<evidence type="ECO:0000256" key="9">
    <source>
        <dbReference type="PIRSR" id="PIRSR610347-1"/>
    </source>
</evidence>
<sequence>MCHIKLIVLYYPDRARVIVSSANLSQLDWTRYDNTFFVQDFKPGAGGEFGVQLRKVYASFGLSTHPAVDMLAMYDLSSAARLVASWPLSPVAKGWQAMEECGLGRLSRVTREMGVGTCSIEAQGSSLAAYDKRWLDQFALVASGASSGALPLPRNEKRASWPDIRILFPTQRWVESESLDGISGGGCFFGRADGFEERGMRHLYAQPESKRGRLFIHAKCLLAHAVHAASEEPGGEAPRKRAKHSHSHDHSTDAYPSATGRPPAGWIYAGSANFTRAAWGTISGTPASPTLSVSNWELGVVVPFNAVLDGSPFDAVPYHRPITPYSATDTPWDVRTVNW</sequence>
<evidence type="ECO:0000256" key="11">
    <source>
        <dbReference type="SAM" id="MobiDB-lite"/>
    </source>
</evidence>
<dbReference type="GO" id="GO:0005634">
    <property type="term" value="C:nucleus"/>
    <property type="evidence" value="ECO:0007669"/>
    <property type="project" value="UniProtKB-SubCell"/>
</dbReference>
<dbReference type="EMBL" id="CP119877">
    <property type="protein sequence ID" value="WFD34075.1"/>
    <property type="molecule type" value="Genomic_DNA"/>
</dbReference>
<evidence type="ECO:0000256" key="7">
    <source>
        <dbReference type="ARBA" id="ARBA00023204"/>
    </source>
</evidence>
<feature type="binding site" evidence="10">
    <location>
        <position position="5"/>
    </location>
    <ligand>
        <name>substrate</name>
    </ligand>
</feature>
<dbReference type="Proteomes" id="UP001219933">
    <property type="component" value="Chromosome 1"/>
</dbReference>
<organism evidence="12 13">
    <name type="scientific">Malassezia cuniculi</name>
    <dbReference type="NCBI Taxonomy" id="948313"/>
    <lineage>
        <taxon>Eukaryota</taxon>
        <taxon>Fungi</taxon>
        <taxon>Dikarya</taxon>
        <taxon>Basidiomycota</taxon>
        <taxon>Ustilaginomycotina</taxon>
        <taxon>Malasseziomycetes</taxon>
        <taxon>Malasseziales</taxon>
        <taxon>Malasseziaceae</taxon>
        <taxon>Malassezia</taxon>
    </lineage>
</organism>
<gene>
    <name evidence="12" type="ORF">MCUN1_000907</name>
</gene>
<dbReference type="GO" id="GO:0003697">
    <property type="term" value="F:single-stranded DNA binding"/>
    <property type="evidence" value="ECO:0007669"/>
    <property type="project" value="TreeGrafter"/>
</dbReference>
<evidence type="ECO:0000256" key="6">
    <source>
        <dbReference type="ARBA" id="ARBA00022839"/>
    </source>
</evidence>
<evidence type="ECO:0000256" key="8">
    <source>
        <dbReference type="ARBA" id="ARBA00023242"/>
    </source>
</evidence>
<evidence type="ECO:0000256" key="10">
    <source>
        <dbReference type="PIRSR" id="PIRSR610347-2"/>
    </source>
</evidence>
<keyword evidence="13" id="KW-1185">Reference proteome</keyword>
<evidence type="ECO:0000256" key="2">
    <source>
        <dbReference type="ARBA" id="ARBA00010205"/>
    </source>
</evidence>
<evidence type="ECO:0000256" key="3">
    <source>
        <dbReference type="ARBA" id="ARBA00022722"/>
    </source>
</evidence>
<keyword evidence="7" id="KW-0234">DNA repair</keyword>
<keyword evidence="4" id="KW-0227">DNA damage</keyword>
<dbReference type="PANTHER" id="PTHR12415:SF0">
    <property type="entry name" value="TYROSYL-DNA PHOSPHODIESTERASE 1"/>
    <property type="match status" value="1"/>
</dbReference>
<evidence type="ECO:0000313" key="12">
    <source>
        <dbReference type="EMBL" id="WFD34075.1"/>
    </source>
</evidence>
<comment type="similarity">
    <text evidence="2">Belongs to the tyrosyl-DNA phosphodiesterase family.</text>
</comment>
<dbReference type="PANTHER" id="PTHR12415">
    <property type="entry name" value="TYROSYL-DNA PHOSPHODIESTERASE 1"/>
    <property type="match status" value="1"/>
</dbReference>
<keyword evidence="8" id="KW-0539">Nucleus</keyword>
<keyword evidence="6" id="KW-0269">Exonuclease</keyword>
<feature type="region of interest" description="Disordered" evidence="11">
    <location>
        <begin position="231"/>
        <end position="259"/>
    </location>
</feature>
<evidence type="ECO:0000256" key="1">
    <source>
        <dbReference type="ARBA" id="ARBA00004123"/>
    </source>
</evidence>
<name>A0AAF0EPR7_9BASI</name>
<dbReference type="GO" id="GO:0006281">
    <property type="term" value="P:DNA repair"/>
    <property type="evidence" value="ECO:0007669"/>
    <property type="project" value="UniProtKB-KW"/>
</dbReference>
<reference evidence="12" key="1">
    <citation type="submission" date="2023-03" db="EMBL/GenBank/DDBJ databases">
        <title>Mating type loci evolution in Malassezia.</title>
        <authorList>
            <person name="Coelho M.A."/>
        </authorList>
    </citation>
    <scope>NUCLEOTIDE SEQUENCE</scope>
    <source>
        <strain evidence="12">CBS 11721</strain>
    </source>
</reference>
<dbReference type="InterPro" id="IPR010347">
    <property type="entry name" value="Tdp1"/>
</dbReference>
<evidence type="ECO:0000313" key="13">
    <source>
        <dbReference type="Proteomes" id="UP001219933"/>
    </source>
</evidence>
<comment type="subcellular location">
    <subcellularLocation>
        <location evidence="1">Nucleus</location>
    </subcellularLocation>
</comment>
<dbReference type="Pfam" id="PF06087">
    <property type="entry name" value="Tyr-DNA_phospho"/>
    <property type="match status" value="1"/>
</dbReference>
<dbReference type="GO" id="GO:0003690">
    <property type="term" value="F:double-stranded DNA binding"/>
    <property type="evidence" value="ECO:0007669"/>
    <property type="project" value="TreeGrafter"/>
</dbReference>
<protein>
    <recommendedName>
        <fullName evidence="14">Tyrosyl-DNA phosphodiesterase 1</fullName>
    </recommendedName>
</protein>
<evidence type="ECO:0000256" key="4">
    <source>
        <dbReference type="ARBA" id="ARBA00022763"/>
    </source>
</evidence>